<evidence type="ECO:0000256" key="2">
    <source>
        <dbReference type="ARBA" id="ARBA00023125"/>
    </source>
</evidence>
<name>A0A5M8F9J4_9GAMM</name>
<dbReference type="GO" id="GO:0003677">
    <property type="term" value="F:DNA binding"/>
    <property type="evidence" value="ECO:0007669"/>
    <property type="project" value="UniProtKB-KW"/>
</dbReference>
<dbReference type="AlphaFoldDB" id="A0A5M8F9J4"/>
<reference evidence="4 5" key="1">
    <citation type="submission" date="2019-09" db="EMBL/GenBank/DDBJ databases">
        <title>Whole-genome sequence of the purple sulfur bacterium Thiohalocapsa marina DSM 19078.</title>
        <authorList>
            <person name="Kyndt J.A."/>
            <person name="Meyer T.E."/>
        </authorList>
    </citation>
    <scope>NUCLEOTIDE SEQUENCE [LARGE SCALE GENOMIC DNA]</scope>
    <source>
        <strain evidence="4 5">DSM 19078</strain>
    </source>
</reference>
<dbReference type="RefSeq" id="WP_150094998.1">
    <property type="nucleotide sequence ID" value="NZ_VWXX01000070.1"/>
</dbReference>
<evidence type="ECO:0000313" key="5">
    <source>
        <dbReference type="Proteomes" id="UP000322981"/>
    </source>
</evidence>
<evidence type="ECO:0000256" key="1">
    <source>
        <dbReference type="ARBA" id="ARBA00010529"/>
    </source>
</evidence>
<dbReference type="Pfam" id="PF00216">
    <property type="entry name" value="Bac_DNA_binding"/>
    <property type="match status" value="1"/>
</dbReference>
<dbReference type="GO" id="GO:0005829">
    <property type="term" value="C:cytosol"/>
    <property type="evidence" value="ECO:0007669"/>
    <property type="project" value="TreeGrafter"/>
</dbReference>
<dbReference type="PRINTS" id="PR01727">
    <property type="entry name" value="DNABINDINGHU"/>
</dbReference>
<dbReference type="Gene3D" id="4.10.520.10">
    <property type="entry name" value="IHF-like DNA-binding proteins"/>
    <property type="match status" value="1"/>
</dbReference>
<evidence type="ECO:0000256" key="3">
    <source>
        <dbReference type="RuleBase" id="RU003939"/>
    </source>
</evidence>
<accession>A0A5M8F9J4</accession>
<dbReference type="InterPro" id="IPR000119">
    <property type="entry name" value="Hist_DNA-bd"/>
</dbReference>
<sequence>MTRTDLIERLAARQPDLGAEDVALAVKTLVEQLTEALVRGERIEIRDFGAFSLRQREARIGRNPRTGEPVAVPARRAVHFRAGKALRDRVAGCH</sequence>
<dbReference type="NCBIfam" id="NF001222">
    <property type="entry name" value="PRK00199.1"/>
    <property type="match status" value="1"/>
</dbReference>
<dbReference type="OrthoDB" id="9804203at2"/>
<protein>
    <submittedName>
        <fullName evidence="4">Integration host factor subunit beta</fullName>
    </submittedName>
</protein>
<evidence type="ECO:0000313" key="4">
    <source>
        <dbReference type="EMBL" id="KAA6181538.1"/>
    </source>
</evidence>
<keyword evidence="5" id="KW-1185">Reference proteome</keyword>
<dbReference type="InterPro" id="IPR010992">
    <property type="entry name" value="IHF-like_DNA-bd_dom_sf"/>
</dbReference>
<comment type="similarity">
    <text evidence="1 3">Belongs to the bacterial histone-like protein family.</text>
</comment>
<dbReference type="CDD" id="cd13836">
    <property type="entry name" value="IHF_B"/>
    <property type="match status" value="1"/>
</dbReference>
<keyword evidence="2" id="KW-0238">DNA-binding</keyword>
<dbReference type="GO" id="GO:0030527">
    <property type="term" value="F:structural constituent of chromatin"/>
    <property type="evidence" value="ECO:0007669"/>
    <property type="project" value="InterPro"/>
</dbReference>
<comment type="caution">
    <text evidence="4">The sequence shown here is derived from an EMBL/GenBank/DDBJ whole genome shotgun (WGS) entry which is preliminary data.</text>
</comment>
<dbReference type="Proteomes" id="UP000322981">
    <property type="component" value="Unassembled WGS sequence"/>
</dbReference>
<dbReference type="EMBL" id="VWXX01000070">
    <property type="protein sequence ID" value="KAA6181538.1"/>
    <property type="molecule type" value="Genomic_DNA"/>
</dbReference>
<dbReference type="SMART" id="SM00411">
    <property type="entry name" value="BHL"/>
    <property type="match status" value="1"/>
</dbReference>
<dbReference type="PANTHER" id="PTHR33175:SF5">
    <property type="entry name" value="INTEGRATION HOST FACTOR SUBUNIT BETA"/>
    <property type="match status" value="1"/>
</dbReference>
<dbReference type="SUPFAM" id="SSF47729">
    <property type="entry name" value="IHF-like DNA-binding proteins"/>
    <property type="match status" value="1"/>
</dbReference>
<organism evidence="4 5">
    <name type="scientific">Thiohalocapsa marina</name>
    <dbReference type="NCBI Taxonomy" id="424902"/>
    <lineage>
        <taxon>Bacteria</taxon>
        <taxon>Pseudomonadati</taxon>
        <taxon>Pseudomonadota</taxon>
        <taxon>Gammaproteobacteria</taxon>
        <taxon>Chromatiales</taxon>
        <taxon>Chromatiaceae</taxon>
        <taxon>Thiohalocapsa</taxon>
    </lineage>
</organism>
<dbReference type="PANTHER" id="PTHR33175">
    <property type="entry name" value="DNA-BINDING PROTEIN HU"/>
    <property type="match status" value="1"/>
</dbReference>
<proteinExistence type="inferred from homology"/>
<gene>
    <name evidence="4" type="ORF">F2Q65_19155</name>
</gene>